<name>A0A2G8RL57_9RHOB</name>
<accession>A0A2G8RL57</accession>
<evidence type="ECO:0000313" key="1">
    <source>
        <dbReference type="EMBL" id="PIL22233.1"/>
    </source>
</evidence>
<gene>
    <name evidence="1" type="ORF">P775_00275</name>
</gene>
<sequence>MEFFIGNFFRRKKLHPIFFLRRRAIPPKTKIN</sequence>
<keyword evidence="2" id="KW-1185">Reference proteome</keyword>
<dbReference type="EMBL" id="AWWI01000008">
    <property type="protein sequence ID" value="PIL22233.1"/>
    <property type="molecule type" value="Genomic_DNA"/>
</dbReference>
<proteinExistence type="predicted"/>
<dbReference type="Proteomes" id="UP000231259">
    <property type="component" value="Unassembled WGS sequence"/>
</dbReference>
<evidence type="ECO:0000313" key="2">
    <source>
        <dbReference type="Proteomes" id="UP000231259"/>
    </source>
</evidence>
<comment type="caution">
    <text evidence="1">The sequence shown here is derived from an EMBL/GenBank/DDBJ whole genome shotgun (WGS) entry which is preliminary data.</text>
</comment>
<organism evidence="1 2">
    <name type="scientific">Puniceibacterium antarcticum</name>
    <dbReference type="NCBI Taxonomy" id="1206336"/>
    <lineage>
        <taxon>Bacteria</taxon>
        <taxon>Pseudomonadati</taxon>
        <taxon>Pseudomonadota</taxon>
        <taxon>Alphaproteobacteria</taxon>
        <taxon>Rhodobacterales</taxon>
        <taxon>Paracoccaceae</taxon>
        <taxon>Puniceibacterium</taxon>
    </lineage>
</organism>
<dbReference type="AlphaFoldDB" id="A0A2G8RL57"/>
<reference evidence="1 2" key="1">
    <citation type="submission" date="2013-09" db="EMBL/GenBank/DDBJ databases">
        <title>Genome sequencing of Phaeobacter antarcticus sp. nov. SM1211.</title>
        <authorList>
            <person name="Zhang X.-Y."/>
            <person name="Liu C."/>
            <person name="Chen X.-L."/>
            <person name="Xie B.-B."/>
            <person name="Qin Q.-L."/>
            <person name="Rong J.-C."/>
            <person name="Zhang Y.-Z."/>
        </authorList>
    </citation>
    <scope>NUCLEOTIDE SEQUENCE [LARGE SCALE GENOMIC DNA]</scope>
    <source>
        <strain evidence="1 2">SM1211</strain>
    </source>
</reference>
<protein>
    <submittedName>
        <fullName evidence="1">Uncharacterized protein</fullName>
    </submittedName>
</protein>